<keyword evidence="5" id="KW-1185">Reference proteome</keyword>
<feature type="domain" description="CHAT" evidence="3">
    <location>
        <begin position="583"/>
        <end position="848"/>
    </location>
</feature>
<evidence type="ECO:0000256" key="2">
    <source>
        <dbReference type="SAM" id="Phobius"/>
    </source>
</evidence>
<feature type="coiled-coil region" evidence="1">
    <location>
        <begin position="449"/>
        <end position="476"/>
    </location>
</feature>
<reference evidence="5" key="1">
    <citation type="submission" date="2016-11" db="EMBL/GenBank/DDBJ databases">
        <authorList>
            <person name="Varghese N."/>
            <person name="Submissions S."/>
        </authorList>
    </citation>
    <scope>NUCLEOTIDE SEQUENCE [LARGE SCALE GENOMIC DNA]</scope>
    <source>
        <strain evidence="5">DSM 18829</strain>
    </source>
</reference>
<dbReference type="InterPro" id="IPR024983">
    <property type="entry name" value="CHAT_dom"/>
</dbReference>
<dbReference type="PANTHER" id="PTHR10098">
    <property type="entry name" value="RAPSYN-RELATED"/>
    <property type="match status" value="1"/>
</dbReference>
<evidence type="ECO:0000313" key="4">
    <source>
        <dbReference type="EMBL" id="SHI41827.1"/>
    </source>
</evidence>
<organism evidence="4 5">
    <name type="scientific">Flavobacterium terrae</name>
    <dbReference type="NCBI Taxonomy" id="415425"/>
    <lineage>
        <taxon>Bacteria</taxon>
        <taxon>Pseudomonadati</taxon>
        <taxon>Bacteroidota</taxon>
        <taxon>Flavobacteriia</taxon>
        <taxon>Flavobacteriales</taxon>
        <taxon>Flavobacteriaceae</taxon>
        <taxon>Flavobacterium</taxon>
    </lineage>
</organism>
<protein>
    <submittedName>
        <fullName evidence="4">CHAT domain-containing protein</fullName>
    </submittedName>
</protein>
<dbReference type="EMBL" id="FQZI01000001">
    <property type="protein sequence ID" value="SHI41827.1"/>
    <property type="molecule type" value="Genomic_DNA"/>
</dbReference>
<dbReference type="AlphaFoldDB" id="A0A1M6AZG3"/>
<name>A0A1M6AZG3_9FLAO</name>
<dbReference type="STRING" id="415425.SAMN05444363_0481"/>
<accession>A0A1M6AZG3</accession>
<keyword evidence="2" id="KW-0812">Transmembrane</keyword>
<evidence type="ECO:0000259" key="3">
    <source>
        <dbReference type="Pfam" id="PF12770"/>
    </source>
</evidence>
<keyword evidence="2" id="KW-0472">Membrane</keyword>
<keyword evidence="2" id="KW-1133">Transmembrane helix</keyword>
<dbReference type="Proteomes" id="UP000184488">
    <property type="component" value="Unassembled WGS sequence"/>
</dbReference>
<gene>
    <name evidence="4" type="ORF">SAMN05444363_0481</name>
</gene>
<dbReference type="Pfam" id="PF12770">
    <property type="entry name" value="CHAT"/>
    <property type="match status" value="1"/>
</dbReference>
<proteinExistence type="predicted"/>
<evidence type="ECO:0000313" key="5">
    <source>
        <dbReference type="Proteomes" id="UP000184488"/>
    </source>
</evidence>
<feature type="transmembrane region" description="Helical" evidence="2">
    <location>
        <begin position="856"/>
        <end position="876"/>
    </location>
</feature>
<keyword evidence="1" id="KW-0175">Coiled coil</keyword>
<dbReference type="PANTHER" id="PTHR10098:SF108">
    <property type="entry name" value="TETRATRICOPEPTIDE REPEAT PROTEIN 28"/>
    <property type="match status" value="1"/>
</dbReference>
<sequence length="888" mass="104176">MKYKCNIYLLFFLISFHFGFSQKDTVVINKEIRFFETKIKKLMPQSKSFEIIETYKTILQKHQNYLEQFYPEKLANIYLELSFYYSDIHNQKYEIAYTEKAIALMDKTQKYSLQDYLTAYNDWYYYVSNYDDNKESNRIYLKFDIFYKKLLTNPIAIDSKNLNYARRIYDKMYILEKLKSNLLDDAHLKLEAFYNRIFKAKEIEQQDDISFYMSCYDAFTYKYYENKDYVNAIKYLKELQKQGKQFKLPFYEMKANALLGSIFYYLQEFEKGKKHSELALQNFEFSAFSSSKYSIETIKALNLSGLNKNDEAAKIVERIVSEVSTQYLKNEASILTLDIDKIKELNSHQYINIFASSSLIFKKKYQKSHKLLDLQKAEKLATIASLMFQEFYKNGEYNLTLSGLQNKITETLLFICSQNKTSTTKKVLLLNLIERNVSQHLFKEVQKKILLENSKLAELYNELEQLQNEKIYFEGLIQETDKNTKKKVEYLALEIEKTKNELKLKYPNFMQVDDDFDIAVIQKKLKEKEQIWKFYVADEYVYSLCLSPKQLEIHSLGQIKLIKPLTLNWVQQLKKPNSLVQQQANQLKSILFPKKLQTEKLAIIPDNFLNYVPFEAILNTSSNDSFKAISYSYSFPMWMLSKKQGTDKTKLELASFAPNYGTNTWFNNQKVQHLPFAQKESETISALFNGTSFQNKNATKENFLNSNSPFNVYHFAMHSFLYEDDFSRSCLLFSNNQPLYFSELYNHYIPADLLVLSACDTGNGKLVKGEGIMSLARAFTYAGVKSSVVSLWQVPDKETSEIMILFYENLKKGLPKDEALALAKQEFIKQNPLKNHPYFWAGFIINGDVSPICKSFIYYWLLGGLLTIALAVIFCLKYHSKSRNKSRA</sequence>
<evidence type="ECO:0000256" key="1">
    <source>
        <dbReference type="SAM" id="Coils"/>
    </source>
</evidence>